<gene>
    <name evidence="1" type="ORF">SAMN05878281_1811</name>
</gene>
<dbReference type="OrthoDB" id="1442029at2"/>
<keyword evidence="2" id="KW-1185">Reference proteome</keyword>
<dbReference type="AlphaFoldDB" id="A0A1M7L9B4"/>
<dbReference type="RefSeq" id="WP_079734932.1">
    <property type="nucleotide sequence ID" value="NZ_LT670848.1"/>
</dbReference>
<protein>
    <submittedName>
        <fullName evidence="1">Uncharacterized protein</fullName>
    </submittedName>
</protein>
<evidence type="ECO:0000313" key="1">
    <source>
        <dbReference type="EMBL" id="SHM74650.1"/>
    </source>
</evidence>
<sequence>MKKLILSLLCIAFVGMAYSQRVIKLDELKMDYTPKSLEIDESSNSLTFNVSEDYVGQFHANPMRYAKENFSIMDFIEANRNKEYDTFEVTFITNKGNLKVNYNNLGEIISSSQKFIDIKLPYNSLISVLKANEGYSIVGTKHLAFSRSGGEINKEFYKVKLENGNKSKTVKMNINRDASGVAVGVLAQLCLLLLPGVPPGEENFSFSFHWWLSPTLADLQI</sequence>
<evidence type="ECO:0000313" key="2">
    <source>
        <dbReference type="Proteomes" id="UP000190235"/>
    </source>
</evidence>
<dbReference type="EMBL" id="LT670848">
    <property type="protein sequence ID" value="SHM74650.1"/>
    <property type="molecule type" value="Genomic_DNA"/>
</dbReference>
<proteinExistence type="predicted"/>
<reference evidence="2" key="1">
    <citation type="submission" date="2016-11" db="EMBL/GenBank/DDBJ databases">
        <authorList>
            <person name="Varghese N."/>
            <person name="Submissions S."/>
        </authorList>
    </citation>
    <scope>NUCLEOTIDE SEQUENCE [LARGE SCALE GENOMIC DNA]</scope>
    <source>
        <strain evidence="2">ACAM 48</strain>
    </source>
</reference>
<dbReference type="Proteomes" id="UP000190235">
    <property type="component" value="Chromosome I"/>
</dbReference>
<accession>A0A1M7L9B4</accession>
<organism evidence="1 2">
    <name type="scientific">Salegentibacter salegens</name>
    <dbReference type="NCBI Taxonomy" id="143223"/>
    <lineage>
        <taxon>Bacteria</taxon>
        <taxon>Pseudomonadati</taxon>
        <taxon>Bacteroidota</taxon>
        <taxon>Flavobacteriia</taxon>
        <taxon>Flavobacteriales</taxon>
        <taxon>Flavobacteriaceae</taxon>
        <taxon>Salegentibacter</taxon>
    </lineage>
</organism>
<name>A0A1M7L9B4_9FLAO</name>